<evidence type="ECO:0000259" key="6">
    <source>
        <dbReference type="PROSITE" id="PS51005"/>
    </source>
</evidence>
<dbReference type="GO" id="GO:0006355">
    <property type="term" value="P:regulation of DNA-templated transcription"/>
    <property type="evidence" value="ECO:0007669"/>
    <property type="project" value="InterPro"/>
</dbReference>
<dbReference type="Pfam" id="PF02365">
    <property type="entry name" value="NAM"/>
    <property type="match status" value="1"/>
</dbReference>
<dbReference type="PANTHER" id="PTHR31719">
    <property type="entry name" value="NAC TRANSCRIPTION FACTOR 56"/>
    <property type="match status" value="1"/>
</dbReference>
<dbReference type="AlphaFoldDB" id="A0AAW1Y955"/>
<comment type="caution">
    <text evidence="7">The sequence shown here is derived from an EMBL/GenBank/DDBJ whole genome shotgun (WGS) entry which is preliminary data.</text>
</comment>
<keyword evidence="4" id="KW-0539">Nucleus</keyword>
<dbReference type="PANTHER" id="PTHR31719:SF43">
    <property type="entry name" value="NAC TRANSCRIPTION FACTOR 56"/>
    <property type="match status" value="1"/>
</dbReference>
<keyword evidence="2" id="KW-0238">DNA-binding</keyword>
<dbReference type="Gene3D" id="2.170.150.80">
    <property type="entry name" value="NAC domain"/>
    <property type="match status" value="1"/>
</dbReference>
<proteinExistence type="predicted"/>
<gene>
    <name evidence="7" type="ORF">M0R45_010336</name>
</gene>
<keyword evidence="8" id="KW-1185">Reference proteome</keyword>
<protein>
    <recommendedName>
        <fullName evidence="6">NAC domain-containing protein</fullName>
    </recommendedName>
</protein>
<keyword evidence="3" id="KW-0804">Transcription</keyword>
<keyword evidence="1" id="KW-0805">Transcription regulation</keyword>
<evidence type="ECO:0000256" key="4">
    <source>
        <dbReference type="ARBA" id="ARBA00023242"/>
    </source>
</evidence>
<evidence type="ECO:0000313" key="8">
    <source>
        <dbReference type="Proteomes" id="UP001457282"/>
    </source>
</evidence>
<feature type="region of interest" description="Disordered" evidence="5">
    <location>
        <begin position="167"/>
        <end position="195"/>
    </location>
</feature>
<dbReference type="Proteomes" id="UP001457282">
    <property type="component" value="Unassembled WGS sequence"/>
</dbReference>
<feature type="compositionally biased region" description="Low complexity" evidence="5">
    <location>
        <begin position="238"/>
        <end position="250"/>
    </location>
</feature>
<evidence type="ECO:0000256" key="5">
    <source>
        <dbReference type="SAM" id="MobiDB-lite"/>
    </source>
</evidence>
<dbReference type="EMBL" id="JBEDUW010000002">
    <property type="protein sequence ID" value="KAK9944786.1"/>
    <property type="molecule type" value="Genomic_DNA"/>
</dbReference>
<feature type="domain" description="NAC" evidence="6">
    <location>
        <begin position="11"/>
        <end position="165"/>
    </location>
</feature>
<evidence type="ECO:0000256" key="3">
    <source>
        <dbReference type="ARBA" id="ARBA00023163"/>
    </source>
</evidence>
<dbReference type="SUPFAM" id="SSF101941">
    <property type="entry name" value="NAC domain"/>
    <property type="match status" value="1"/>
</dbReference>
<sequence length="405" mass="46318">MAPSCVPVLNLPSGFKFLPTNQEILGYYLLNKVCGKPFKYDSRVMNEYNIYEIDPFDLWIKFGGPRLNQSEDLYFFTQLKKVSDNGSNVARKAGSGTWKGETSGIKVYDSKDTQKILGSWKRFHYEPTQPNQNGSWIMIEYKLDDSLIPKSCSDRDLVLCRIGKDRKRKSSENQMNDTKQSSHSKFPRVDKHESYDMSGHEKHILNGDNNRLASFTQCLASDEEQQQLDPDKRTFEGQQLQQDPQLLPSPSHYFHEQEQLLDDDLMVSSHHEDFPRVETYESMNIVQPNPNALISIDQSNSLVIPPVLYESTFDDLFMIDQLLGTDSEAPADNEEERITDQAQGISNIVELADTTNDVLNFSLLDENVFSYSKLNGNVFNLINPEQKNNDIAAVVDESQFELLVR</sequence>
<dbReference type="GO" id="GO:0003677">
    <property type="term" value="F:DNA binding"/>
    <property type="evidence" value="ECO:0007669"/>
    <property type="project" value="UniProtKB-KW"/>
</dbReference>
<name>A0AAW1Y955_RUBAR</name>
<evidence type="ECO:0000256" key="1">
    <source>
        <dbReference type="ARBA" id="ARBA00023015"/>
    </source>
</evidence>
<evidence type="ECO:0000256" key="2">
    <source>
        <dbReference type="ARBA" id="ARBA00023125"/>
    </source>
</evidence>
<feature type="region of interest" description="Disordered" evidence="5">
    <location>
        <begin position="223"/>
        <end position="250"/>
    </location>
</feature>
<dbReference type="InterPro" id="IPR003441">
    <property type="entry name" value="NAC-dom"/>
</dbReference>
<dbReference type="GO" id="GO:0048731">
    <property type="term" value="P:system development"/>
    <property type="evidence" value="ECO:0007669"/>
    <property type="project" value="TreeGrafter"/>
</dbReference>
<evidence type="ECO:0000313" key="7">
    <source>
        <dbReference type="EMBL" id="KAK9944786.1"/>
    </source>
</evidence>
<reference evidence="7 8" key="1">
    <citation type="journal article" date="2023" name="G3 (Bethesda)">
        <title>A chromosome-length genome assembly and annotation of blackberry (Rubus argutus, cv. 'Hillquist').</title>
        <authorList>
            <person name="Bruna T."/>
            <person name="Aryal R."/>
            <person name="Dudchenko O."/>
            <person name="Sargent D.J."/>
            <person name="Mead D."/>
            <person name="Buti M."/>
            <person name="Cavallini A."/>
            <person name="Hytonen T."/>
            <person name="Andres J."/>
            <person name="Pham M."/>
            <person name="Weisz D."/>
            <person name="Mascagni F."/>
            <person name="Usai G."/>
            <person name="Natali L."/>
            <person name="Bassil N."/>
            <person name="Fernandez G.E."/>
            <person name="Lomsadze A."/>
            <person name="Armour M."/>
            <person name="Olukolu B."/>
            <person name="Poorten T."/>
            <person name="Britton C."/>
            <person name="Davik J."/>
            <person name="Ashrafi H."/>
            <person name="Aiden E.L."/>
            <person name="Borodovsky M."/>
            <person name="Worthington M."/>
        </authorList>
    </citation>
    <scope>NUCLEOTIDE SEQUENCE [LARGE SCALE GENOMIC DNA]</scope>
    <source>
        <strain evidence="7">PI 553951</strain>
    </source>
</reference>
<accession>A0AAW1Y955</accession>
<dbReference type="PROSITE" id="PS51005">
    <property type="entry name" value="NAC"/>
    <property type="match status" value="1"/>
</dbReference>
<organism evidence="7 8">
    <name type="scientific">Rubus argutus</name>
    <name type="common">Southern blackberry</name>
    <dbReference type="NCBI Taxonomy" id="59490"/>
    <lineage>
        <taxon>Eukaryota</taxon>
        <taxon>Viridiplantae</taxon>
        <taxon>Streptophyta</taxon>
        <taxon>Embryophyta</taxon>
        <taxon>Tracheophyta</taxon>
        <taxon>Spermatophyta</taxon>
        <taxon>Magnoliopsida</taxon>
        <taxon>eudicotyledons</taxon>
        <taxon>Gunneridae</taxon>
        <taxon>Pentapetalae</taxon>
        <taxon>rosids</taxon>
        <taxon>fabids</taxon>
        <taxon>Rosales</taxon>
        <taxon>Rosaceae</taxon>
        <taxon>Rosoideae</taxon>
        <taxon>Rosoideae incertae sedis</taxon>
        <taxon>Rubus</taxon>
    </lineage>
</organism>
<feature type="compositionally biased region" description="Polar residues" evidence="5">
    <location>
        <begin position="172"/>
        <end position="184"/>
    </location>
</feature>
<dbReference type="InterPro" id="IPR036093">
    <property type="entry name" value="NAC_dom_sf"/>
</dbReference>